<accession>A0A397SAJ8</accession>
<sequence length="208" mass="22103">MSINVKSAESGGESNYNNNDFNSIISSFGGSANIKSININEIKINNGDVVDGLQFNYNVVTMDGVSNDFKGNKYGGDGGSINYFTMSAGEQLLKISVKTQSFGKNDPTQNIQEFSFSAGVIYGGGIQYLTSIGAYVVTTVNSSASQPTTNSSASTSVNSNSPLVIALSNTTAILGLYFLITVGIFLWRKFHVSPDRESKNLGAETVNL</sequence>
<keyword evidence="1" id="KW-0812">Transmembrane</keyword>
<name>A0A397SAJ8_9GLOM</name>
<feature type="domain" description="Jacalin-type lectin" evidence="2">
    <location>
        <begin position="35"/>
        <end position="116"/>
    </location>
</feature>
<dbReference type="Gene3D" id="2.100.10.30">
    <property type="entry name" value="Jacalin-like lectin domain"/>
    <property type="match status" value="1"/>
</dbReference>
<reference evidence="3 4" key="1">
    <citation type="submission" date="2018-06" db="EMBL/GenBank/DDBJ databases">
        <title>Comparative genomics reveals the genomic features of Rhizophagus irregularis, R. cerebriforme, R. diaphanum and Gigaspora rosea, and their symbiotic lifestyle signature.</title>
        <authorList>
            <person name="Morin E."/>
            <person name="San Clemente H."/>
            <person name="Chen E.C.H."/>
            <person name="De La Providencia I."/>
            <person name="Hainaut M."/>
            <person name="Kuo A."/>
            <person name="Kohler A."/>
            <person name="Murat C."/>
            <person name="Tang N."/>
            <person name="Roy S."/>
            <person name="Loubradou J."/>
            <person name="Henrissat B."/>
            <person name="Grigoriev I.V."/>
            <person name="Corradi N."/>
            <person name="Roux C."/>
            <person name="Martin F.M."/>
        </authorList>
    </citation>
    <scope>NUCLEOTIDE SEQUENCE [LARGE SCALE GENOMIC DNA]</scope>
    <source>
        <strain evidence="3 4">DAOM 227022</strain>
    </source>
</reference>
<dbReference type="InterPro" id="IPR001229">
    <property type="entry name" value="Jacalin-like_lectin_dom"/>
</dbReference>
<dbReference type="Proteomes" id="UP000265703">
    <property type="component" value="Unassembled WGS sequence"/>
</dbReference>
<dbReference type="AlphaFoldDB" id="A0A397SAJ8"/>
<evidence type="ECO:0000313" key="3">
    <source>
        <dbReference type="EMBL" id="RIA81756.1"/>
    </source>
</evidence>
<organism evidence="3 4">
    <name type="scientific">Glomus cerebriforme</name>
    <dbReference type="NCBI Taxonomy" id="658196"/>
    <lineage>
        <taxon>Eukaryota</taxon>
        <taxon>Fungi</taxon>
        <taxon>Fungi incertae sedis</taxon>
        <taxon>Mucoromycota</taxon>
        <taxon>Glomeromycotina</taxon>
        <taxon>Glomeromycetes</taxon>
        <taxon>Glomerales</taxon>
        <taxon>Glomeraceae</taxon>
        <taxon>Glomus</taxon>
    </lineage>
</organism>
<dbReference type="EMBL" id="QKYT01000748">
    <property type="protein sequence ID" value="RIA81756.1"/>
    <property type="molecule type" value="Genomic_DNA"/>
</dbReference>
<evidence type="ECO:0000313" key="4">
    <source>
        <dbReference type="Proteomes" id="UP000265703"/>
    </source>
</evidence>
<keyword evidence="1" id="KW-1133">Transmembrane helix</keyword>
<dbReference type="Pfam" id="PF01419">
    <property type="entry name" value="Jacalin"/>
    <property type="match status" value="1"/>
</dbReference>
<keyword evidence="1" id="KW-0472">Membrane</keyword>
<gene>
    <name evidence="3" type="ORF">C1645_836458</name>
</gene>
<protein>
    <recommendedName>
        <fullName evidence="2">Jacalin-type lectin domain-containing protein</fullName>
    </recommendedName>
</protein>
<dbReference type="InterPro" id="IPR036404">
    <property type="entry name" value="Jacalin-like_lectin_dom_sf"/>
</dbReference>
<comment type="caution">
    <text evidence="3">The sequence shown here is derived from an EMBL/GenBank/DDBJ whole genome shotgun (WGS) entry which is preliminary data.</text>
</comment>
<keyword evidence="4" id="KW-1185">Reference proteome</keyword>
<dbReference type="OrthoDB" id="2424567at2759"/>
<proteinExistence type="predicted"/>
<evidence type="ECO:0000256" key="1">
    <source>
        <dbReference type="SAM" id="Phobius"/>
    </source>
</evidence>
<evidence type="ECO:0000259" key="2">
    <source>
        <dbReference type="Pfam" id="PF01419"/>
    </source>
</evidence>
<feature type="transmembrane region" description="Helical" evidence="1">
    <location>
        <begin position="163"/>
        <end position="187"/>
    </location>
</feature>